<sequence length="95" mass="10436">MSTYTMTDATRRTAELVNEARYGGEPVVITDHGKPAAIVISPEAMARYQALEDAADLAEIEAIKARGPVWVSNEDAQRQMNQWLDEADAAADQTR</sequence>
<dbReference type="PANTHER" id="PTHR33713">
    <property type="entry name" value="ANTITOXIN YAFN-RELATED"/>
    <property type="match status" value="1"/>
</dbReference>
<dbReference type="AlphaFoldDB" id="A0A4R0IRD5"/>
<name>A0A4R0IRD5_9ACTN</name>
<evidence type="ECO:0000313" key="3">
    <source>
        <dbReference type="EMBL" id="TCC33878.1"/>
    </source>
</evidence>
<protein>
    <recommendedName>
        <fullName evidence="2">Antitoxin</fullName>
    </recommendedName>
</protein>
<dbReference type="OrthoDB" id="9802003at2"/>
<comment type="caution">
    <text evidence="3">The sequence shown here is derived from an EMBL/GenBank/DDBJ whole genome shotgun (WGS) entry which is preliminary data.</text>
</comment>
<evidence type="ECO:0000313" key="4">
    <source>
        <dbReference type="Proteomes" id="UP000293342"/>
    </source>
</evidence>
<dbReference type="RefSeq" id="WP_131519365.1">
    <property type="nucleotide sequence ID" value="NZ_SJKD01000019.1"/>
</dbReference>
<evidence type="ECO:0000256" key="1">
    <source>
        <dbReference type="ARBA" id="ARBA00009981"/>
    </source>
</evidence>
<dbReference type="InterPro" id="IPR051405">
    <property type="entry name" value="phD/YefM_antitoxin"/>
</dbReference>
<comment type="similarity">
    <text evidence="1 2">Belongs to the phD/YefM antitoxin family.</text>
</comment>
<reference evidence="3 4" key="1">
    <citation type="submission" date="2019-02" db="EMBL/GenBank/DDBJ databases">
        <title>Kribbella capetownensis sp. nov. and Kribbella speibonae sp. nov., isolated from soil.</title>
        <authorList>
            <person name="Curtis S.M."/>
            <person name="Norton I."/>
            <person name="Everest G.J."/>
            <person name="Meyers P.R."/>
        </authorList>
    </citation>
    <scope>NUCLEOTIDE SEQUENCE [LARGE SCALE GENOMIC DNA]</scope>
    <source>
        <strain evidence="3 4">YM53</strain>
    </source>
</reference>
<gene>
    <name evidence="3" type="ORF">E0H75_42225</name>
</gene>
<dbReference type="Pfam" id="PF02604">
    <property type="entry name" value="PhdYeFM_antitox"/>
    <property type="match status" value="1"/>
</dbReference>
<evidence type="ECO:0000256" key="2">
    <source>
        <dbReference type="RuleBase" id="RU362080"/>
    </source>
</evidence>
<dbReference type="PANTHER" id="PTHR33713:SF10">
    <property type="entry name" value="ANTITOXIN YAFN"/>
    <property type="match status" value="1"/>
</dbReference>
<organism evidence="3 4">
    <name type="scientific">Kribbella capetownensis</name>
    <dbReference type="NCBI Taxonomy" id="1572659"/>
    <lineage>
        <taxon>Bacteria</taxon>
        <taxon>Bacillati</taxon>
        <taxon>Actinomycetota</taxon>
        <taxon>Actinomycetes</taxon>
        <taxon>Propionibacteriales</taxon>
        <taxon>Kribbellaceae</taxon>
        <taxon>Kribbella</taxon>
    </lineage>
</organism>
<dbReference type="InterPro" id="IPR006442">
    <property type="entry name" value="Antitoxin_Phd/YefM"/>
</dbReference>
<dbReference type="SUPFAM" id="SSF143120">
    <property type="entry name" value="YefM-like"/>
    <property type="match status" value="1"/>
</dbReference>
<dbReference type="NCBIfam" id="TIGR01552">
    <property type="entry name" value="phd_fam"/>
    <property type="match status" value="1"/>
</dbReference>
<proteinExistence type="inferred from homology"/>
<dbReference type="Gene3D" id="3.40.1620.10">
    <property type="entry name" value="YefM-like domain"/>
    <property type="match status" value="1"/>
</dbReference>
<accession>A0A4R0IRD5</accession>
<comment type="function">
    <text evidence="2">Antitoxin component of a type II toxin-antitoxin (TA) system.</text>
</comment>
<dbReference type="InterPro" id="IPR036165">
    <property type="entry name" value="YefM-like_sf"/>
</dbReference>
<dbReference type="EMBL" id="SJKD01000019">
    <property type="protein sequence ID" value="TCC33878.1"/>
    <property type="molecule type" value="Genomic_DNA"/>
</dbReference>
<dbReference type="Proteomes" id="UP000293342">
    <property type="component" value="Unassembled WGS sequence"/>
</dbReference>
<keyword evidence="4" id="KW-1185">Reference proteome</keyword>